<keyword evidence="2 8" id="KW-0813">Transport</keyword>
<dbReference type="RefSeq" id="WP_169657952.1">
    <property type="nucleotide sequence ID" value="NZ_JABANE010000046.1"/>
</dbReference>
<dbReference type="InterPro" id="IPR039426">
    <property type="entry name" value="TonB-dep_rcpt-like"/>
</dbReference>
<dbReference type="InterPro" id="IPR008969">
    <property type="entry name" value="CarboxyPept-like_regulatory"/>
</dbReference>
<dbReference type="InterPro" id="IPR036942">
    <property type="entry name" value="Beta-barrel_TonB_sf"/>
</dbReference>
<dbReference type="SUPFAM" id="SSF49464">
    <property type="entry name" value="Carboxypeptidase regulatory domain-like"/>
    <property type="match status" value="1"/>
</dbReference>
<keyword evidence="7 8" id="KW-0998">Cell outer membrane</keyword>
<evidence type="ECO:0000256" key="2">
    <source>
        <dbReference type="ARBA" id="ARBA00022448"/>
    </source>
</evidence>
<evidence type="ECO:0000256" key="1">
    <source>
        <dbReference type="ARBA" id="ARBA00004571"/>
    </source>
</evidence>
<evidence type="ECO:0000256" key="4">
    <source>
        <dbReference type="ARBA" id="ARBA00022692"/>
    </source>
</evidence>
<dbReference type="Pfam" id="PF00593">
    <property type="entry name" value="TonB_dep_Rec_b-barrel"/>
    <property type="match status" value="1"/>
</dbReference>
<keyword evidence="10" id="KW-0732">Signal</keyword>
<evidence type="ECO:0000313" key="14">
    <source>
        <dbReference type="Proteomes" id="UP000576082"/>
    </source>
</evidence>
<dbReference type="Gene3D" id="2.170.130.10">
    <property type="entry name" value="TonB-dependent receptor, plug domain"/>
    <property type="match status" value="1"/>
</dbReference>
<dbReference type="Pfam" id="PF07715">
    <property type="entry name" value="Plug"/>
    <property type="match status" value="1"/>
</dbReference>
<dbReference type="EMBL" id="JABANE010000046">
    <property type="protein sequence ID" value="NME69685.1"/>
    <property type="molecule type" value="Genomic_DNA"/>
</dbReference>
<sequence>MSKAYLILQFILTCFVLTAFNIESIAQEVEQNVLKGKVMDTETGEPIPGVNIVIQTTSKGTTTNFDGEFSLAVNSGESIRVSYIGYQDQVILVTNQNNIVVKLMVDVEALDEVVVIGYGTQKKKEITGSVGSVKSEDILKVPTSDLGESLQGQIAGVDVQASSGRPGAEANIQIRGVVSAKSAGGPLYIVDGIPFQGNPNIAPEQIKSIDVLKDGAAASVYGTRAAGGVILITTKRGEQGKLSVDFSAYAGIQNITSNTPLNNHQEQLYVDHNRITAEGGMQNLYLFNPNAGYNDSDYVSDVQNNNASIQSYNLGVSGGSEHLKFNVSTNYFNQDGVLINSGFERFTTRMNGEYTQGKFKAFASLGITDEKREQEPWGLYELAIAQKPWVPALNQNTQVGGNGLVVETEQVENFGYLATQLSNENNTDVMSTNLALALEYEIVDGLRYKASFGRNTYSSENVFFQPQLLIYRQDGTLAAGASQMESRMTINNYLSSSTTFENILSYNKTFGRHTLGLTAVYSFEEYNNETRSVLTEGLLDNQTKVLSAGSVAFLPQQYVSTNTLVGKMFRAQYNYDNRYLVSLSVRNDGSSNFSKDNRYGTFYGASAGWNVSEESFFKNSSIGEIVNAFKIRGSFGQVGNQNIAPYSFMPRIESGVDYTFGLGQNERLATGAIFRRYVNPDLKWETTVSRNVGVDLSFLNDRLSFSYDFYVNSKEDMLLDQTIPPSFGTSVTEPAGGNATPYTSVLVNAGNMVNRGHEIAIGYKHLHENGFQWSVNYTFARNVNEVTDLNGVEGFAFRGGIPVQTRSGFQDHTTFLKKGYPAGSFFLLESMGVIKTEEQLKAYNESLPGVEAEMGDMMYRDVNGDGVIDDNDRLYAGSGQAKFNMGMGINASYKGFDLFVQMYYSHGAKIYNGANLYAYGMGRHKDMQYAWSPANPDSDIPAARSNSEHPNTKSYSDFFLEDGSYLRIRNITLGYTLPSKLFNNKINRLRFYVTAQNPFTITGYKGYDPEVGGDGLYMRGVDRGSYPITRRFLGGVKFNF</sequence>
<organism evidence="13 14">
    <name type="scientific">Flammeovirga aprica JL-4</name>
    <dbReference type="NCBI Taxonomy" id="694437"/>
    <lineage>
        <taxon>Bacteria</taxon>
        <taxon>Pseudomonadati</taxon>
        <taxon>Bacteroidota</taxon>
        <taxon>Cytophagia</taxon>
        <taxon>Cytophagales</taxon>
        <taxon>Flammeovirgaceae</taxon>
        <taxon>Flammeovirga</taxon>
    </lineage>
</organism>
<evidence type="ECO:0000256" key="3">
    <source>
        <dbReference type="ARBA" id="ARBA00022452"/>
    </source>
</evidence>
<keyword evidence="13" id="KW-0675">Receptor</keyword>
<comment type="similarity">
    <text evidence="8 9">Belongs to the TonB-dependent receptor family.</text>
</comment>
<protein>
    <submittedName>
        <fullName evidence="13">TonB-dependent receptor</fullName>
    </submittedName>
</protein>
<feature type="chain" id="PRO_5030727433" evidence="10">
    <location>
        <begin position="20"/>
        <end position="1040"/>
    </location>
</feature>
<dbReference type="Pfam" id="PF13715">
    <property type="entry name" value="CarbopepD_reg_2"/>
    <property type="match status" value="1"/>
</dbReference>
<dbReference type="GO" id="GO:0009279">
    <property type="term" value="C:cell outer membrane"/>
    <property type="evidence" value="ECO:0007669"/>
    <property type="project" value="UniProtKB-SubCell"/>
</dbReference>
<dbReference type="InterPro" id="IPR012910">
    <property type="entry name" value="Plug_dom"/>
</dbReference>
<dbReference type="InterPro" id="IPR023996">
    <property type="entry name" value="TonB-dep_OMP_SusC/RagA"/>
</dbReference>
<feature type="domain" description="TonB-dependent receptor plug" evidence="12">
    <location>
        <begin position="122"/>
        <end position="229"/>
    </location>
</feature>
<comment type="caution">
    <text evidence="13">The sequence shown here is derived from an EMBL/GenBank/DDBJ whole genome shotgun (WGS) entry which is preliminary data.</text>
</comment>
<dbReference type="PROSITE" id="PS52016">
    <property type="entry name" value="TONB_DEPENDENT_REC_3"/>
    <property type="match status" value="1"/>
</dbReference>
<evidence type="ECO:0000256" key="5">
    <source>
        <dbReference type="ARBA" id="ARBA00023077"/>
    </source>
</evidence>
<dbReference type="Proteomes" id="UP000576082">
    <property type="component" value="Unassembled WGS sequence"/>
</dbReference>
<accession>A0A7X9XAH9</accession>
<dbReference type="InterPro" id="IPR023997">
    <property type="entry name" value="TonB-dep_OMP_SusC/RagA_CS"/>
</dbReference>
<dbReference type="InterPro" id="IPR000531">
    <property type="entry name" value="Beta-barrel_TonB"/>
</dbReference>
<evidence type="ECO:0000259" key="11">
    <source>
        <dbReference type="Pfam" id="PF00593"/>
    </source>
</evidence>
<evidence type="ECO:0000256" key="6">
    <source>
        <dbReference type="ARBA" id="ARBA00023136"/>
    </source>
</evidence>
<gene>
    <name evidence="13" type="ORF">HHU12_17045</name>
</gene>
<feature type="signal peptide" evidence="10">
    <location>
        <begin position="1"/>
        <end position="19"/>
    </location>
</feature>
<evidence type="ECO:0000256" key="9">
    <source>
        <dbReference type="RuleBase" id="RU003357"/>
    </source>
</evidence>
<evidence type="ECO:0000256" key="7">
    <source>
        <dbReference type="ARBA" id="ARBA00023237"/>
    </source>
</evidence>
<reference evidence="13 14" key="1">
    <citation type="submission" date="2020-04" db="EMBL/GenBank/DDBJ databases">
        <title>Flammeovirga sp. SR4, a novel species isolated from seawater.</title>
        <authorList>
            <person name="Wang X."/>
        </authorList>
    </citation>
    <scope>NUCLEOTIDE SEQUENCE [LARGE SCALE GENOMIC DNA]</scope>
    <source>
        <strain evidence="13 14">ATCC 23126</strain>
    </source>
</reference>
<evidence type="ECO:0000259" key="12">
    <source>
        <dbReference type="Pfam" id="PF07715"/>
    </source>
</evidence>
<proteinExistence type="inferred from homology"/>
<name>A0A7X9XAH9_9BACT</name>
<dbReference type="NCBIfam" id="TIGR04057">
    <property type="entry name" value="SusC_RagA_signa"/>
    <property type="match status" value="1"/>
</dbReference>
<keyword evidence="14" id="KW-1185">Reference proteome</keyword>
<keyword evidence="4 8" id="KW-0812">Transmembrane</keyword>
<dbReference type="Gene3D" id="2.40.170.20">
    <property type="entry name" value="TonB-dependent receptor, beta-barrel domain"/>
    <property type="match status" value="1"/>
</dbReference>
<feature type="domain" description="TonB-dependent receptor-like beta-barrel" evidence="11">
    <location>
        <begin position="416"/>
        <end position="802"/>
    </location>
</feature>
<keyword evidence="6 8" id="KW-0472">Membrane</keyword>
<keyword evidence="3 8" id="KW-1134">Transmembrane beta strand</keyword>
<keyword evidence="5 9" id="KW-0798">TonB box</keyword>
<evidence type="ECO:0000256" key="10">
    <source>
        <dbReference type="SAM" id="SignalP"/>
    </source>
</evidence>
<evidence type="ECO:0000256" key="8">
    <source>
        <dbReference type="PROSITE-ProRule" id="PRU01360"/>
    </source>
</evidence>
<dbReference type="InterPro" id="IPR037066">
    <property type="entry name" value="Plug_dom_sf"/>
</dbReference>
<dbReference type="SUPFAM" id="SSF56935">
    <property type="entry name" value="Porins"/>
    <property type="match status" value="1"/>
</dbReference>
<evidence type="ECO:0000313" key="13">
    <source>
        <dbReference type="EMBL" id="NME69685.1"/>
    </source>
</evidence>
<comment type="subcellular location">
    <subcellularLocation>
        <location evidence="1 8">Cell outer membrane</location>
        <topology evidence="1 8">Multi-pass membrane protein</topology>
    </subcellularLocation>
</comment>
<dbReference type="AlphaFoldDB" id="A0A7X9XAH9"/>
<dbReference type="Gene3D" id="2.60.40.1120">
    <property type="entry name" value="Carboxypeptidase-like, regulatory domain"/>
    <property type="match status" value="1"/>
</dbReference>
<dbReference type="NCBIfam" id="TIGR04056">
    <property type="entry name" value="OMP_RagA_SusC"/>
    <property type="match status" value="1"/>
</dbReference>